<protein>
    <submittedName>
        <fullName evidence="3">Phosphatase PAP2 family protein</fullName>
    </submittedName>
</protein>
<dbReference type="Gene3D" id="1.20.144.10">
    <property type="entry name" value="Phosphatidic acid phosphatase type 2/haloperoxidase"/>
    <property type="match status" value="2"/>
</dbReference>
<evidence type="ECO:0000313" key="3">
    <source>
        <dbReference type="EMBL" id="MFE8696289.1"/>
    </source>
</evidence>
<proteinExistence type="predicted"/>
<organism evidence="3 4">
    <name type="scientific">Cytobacillus mangrovibacter</name>
    <dbReference type="NCBI Taxonomy" id="3299024"/>
    <lineage>
        <taxon>Bacteria</taxon>
        <taxon>Bacillati</taxon>
        <taxon>Bacillota</taxon>
        <taxon>Bacilli</taxon>
        <taxon>Bacillales</taxon>
        <taxon>Bacillaceae</taxon>
        <taxon>Cytobacillus</taxon>
    </lineage>
</organism>
<dbReference type="InterPro" id="IPR000326">
    <property type="entry name" value="PAP2/HPO"/>
</dbReference>
<dbReference type="RefSeq" id="WP_389217945.1">
    <property type="nucleotide sequence ID" value="NZ_JBIACJ010000003.1"/>
</dbReference>
<keyword evidence="4" id="KW-1185">Reference proteome</keyword>
<keyword evidence="1" id="KW-0472">Membrane</keyword>
<dbReference type="CDD" id="cd03392">
    <property type="entry name" value="PAP2_like_2"/>
    <property type="match status" value="1"/>
</dbReference>
<dbReference type="PANTHER" id="PTHR14969">
    <property type="entry name" value="SPHINGOSINE-1-PHOSPHATE PHOSPHOHYDROLASE"/>
    <property type="match status" value="1"/>
</dbReference>
<dbReference type="PROSITE" id="PS51257">
    <property type="entry name" value="PROKAR_LIPOPROTEIN"/>
    <property type="match status" value="1"/>
</dbReference>
<evidence type="ECO:0000256" key="1">
    <source>
        <dbReference type="SAM" id="Phobius"/>
    </source>
</evidence>
<feature type="transmembrane region" description="Helical" evidence="1">
    <location>
        <begin position="154"/>
        <end position="173"/>
    </location>
</feature>
<evidence type="ECO:0000313" key="4">
    <source>
        <dbReference type="Proteomes" id="UP001601058"/>
    </source>
</evidence>
<dbReference type="SUPFAM" id="SSF48317">
    <property type="entry name" value="Acid phosphatase/Vanadium-dependent haloperoxidase"/>
    <property type="match status" value="1"/>
</dbReference>
<accession>A0ABW6JWQ4</accession>
<dbReference type="SMART" id="SM00014">
    <property type="entry name" value="acidPPc"/>
    <property type="match status" value="1"/>
</dbReference>
<dbReference type="InterPro" id="IPR036938">
    <property type="entry name" value="PAP2/HPO_sf"/>
</dbReference>
<dbReference type="PANTHER" id="PTHR14969:SF13">
    <property type="entry name" value="AT30094P"/>
    <property type="match status" value="1"/>
</dbReference>
<feature type="transmembrane region" description="Helical" evidence="1">
    <location>
        <begin position="85"/>
        <end position="105"/>
    </location>
</feature>
<sequence length="215" mass="24817">MEFRKSKITFLLLIIAACISIYFWIAVKSGDPLGFDQYISNFVTGIFTDFSYPFFKLMDWLGSKLGVGIISLVCIFWLWVKKGNYLAMIVLAFAVVFGNELNRWLKNIAGRPRPDLEHMVTVKSLSFPSGHAMMGMILYLMIAYFIMIDLESKAVKWLTGVLLVLWILLMGISRVVMQVHYPSDVTAGFAMGFIWVFIWITIYEMLSTKKKYRHF</sequence>
<dbReference type="Proteomes" id="UP001601058">
    <property type="component" value="Unassembled WGS sequence"/>
</dbReference>
<feature type="transmembrane region" description="Helical" evidence="1">
    <location>
        <begin position="60"/>
        <end position="80"/>
    </location>
</feature>
<evidence type="ECO:0000259" key="2">
    <source>
        <dbReference type="SMART" id="SM00014"/>
    </source>
</evidence>
<keyword evidence="1" id="KW-1133">Transmembrane helix</keyword>
<comment type="caution">
    <text evidence="3">The sequence shown here is derived from an EMBL/GenBank/DDBJ whole genome shotgun (WGS) entry which is preliminary data.</text>
</comment>
<feature type="transmembrane region" description="Helical" evidence="1">
    <location>
        <begin position="125"/>
        <end position="147"/>
    </location>
</feature>
<name>A0ABW6JWQ4_9BACI</name>
<gene>
    <name evidence="3" type="ORF">ACFYKT_07965</name>
</gene>
<feature type="transmembrane region" description="Helical" evidence="1">
    <location>
        <begin position="7"/>
        <end position="25"/>
    </location>
</feature>
<keyword evidence="1" id="KW-0812">Transmembrane</keyword>
<dbReference type="EMBL" id="JBIACJ010000003">
    <property type="protein sequence ID" value="MFE8696289.1"/>
    <property type="molecule type" value="Genomic_DNA"/>
</dbReference>
<dbReference type="Pfam" id="PF01569">
    <property type="entry name" value="PAP2"/>
    <property type="match status" value="1"/>
</dbReference>
<feature type="transmembrane region" description="Helical" evidence="1">
    <location>
        <begin position="185"/>
        <end position="206"/>
    </location>
</feature>
<feature type="domain" description="Phosphatidic acid phosphatase type 2/haloperoxidase" evidence="2">
    <location>
        <begin position="87"/>
        <end position="200"/>
    </location>
</feature>
<reference evidence="3 4" key="1">
    <citation type="submission" date="2024-08" db="EMBL/GenBank/DDBJ databases">
        <title>Two novel Cytobacillus novel species.</title>
        <authorList>
            <person name="Liu G."/>
        </authorList>
    </citation>
    <scope>NUCLEOTIDE SEQUENCE [LARGE SCALE GENOMIC DNA]</scope>
    <source>
        <strain evidence="3 4">FJAT-53684</strain>
    </source>
</reference>